<feature type="compositionally biased region" description="Polar residues" evidence="1">
    <location>
        <begin position="234"/>
        <end position="245"/>
    </location>
</feature>
<feature type="compositionally biased region" description="Basic and acidic residues" evidence="1">
    <location>
        <begin position="137"/>
        <end position="149"/>
    </location>
</feature>
<evidence type="ECO:0000313" key="3">
    <source>
        <dbReference type="Proteomes" id="UP000799640"/>
    </source>
</evidence>
<feature type="region of interest" description="Disordered" evidence="1">
    <location>
        <begin position="229"/>
        <end position="248"/>
    </location>
</feature>
<organism evidence="2 3">
    <name type="scientific">Trichodelitschia bisporula</name>
    <dbReference type="NCBI Taxonomy" id="703511"/>
    <lineage>
        <taxon>Eukaryota</taxon>
        <taxon>Fungi</taxon>
        <taxon>Dikarya</taxon>
        <taxon>Ascomycota</taxon>
        <taxon>Pezizomycotina</taxon>
        <taxon>Dothideomycetes</taxon>
        <taxon>Dothideomycetes incertae sedis</taxon>
        <taxon>Phaeotrichales</taxon>
        <taxon>Phaeotrichaceae</taxon>
        <taxon>Trichodelitschia</taxon>
    </lineage>
</organism>
<sequence length="334" mass="35165">MSAAETRAYAAGRLASLDSRVAEQARRLAGVDQPQLRLGLPRSASETSLDRKSPRLSPQRTPPQQRPAPVPVPVPAKAPPGPVADAPVPPRRTAKQRLSALAPKSPRPRPLSAIAERPGTSKSRASSTRSKRSIFSTREKPPPLPKFDEEGTTTGAGASGAGVTALAEYARSGASKSMGALSAMSGVSTGRGSDAPPPVPPKLRSALKSKPLPRAPTATEKLRLVLRRGKKPQQTRPESMVSVSSGPAGARGSVVSLGRGGGGFGYLHGDESRSTLRVIAVQEGLEKPFEVWLRALPYIEGGAFFDESLFFGVRCEGRVGEWQHGPDGHEGDFS</sequence>
<feature type="compositionally biased region" description="Pro residues" evidence="1">
    <location>
        <begin position="60"/>
        <end position="90"/>
    </location>
</feature>
<name>A0A6G1HS30_9PEZI</name>
<protein>
    <submittedName>
        <fullName evidence="2">Uncharacterized protein</fullName>
    </submittedName>
</protein>
<reference evidence="2" key="1">
    <citation type="journal article" date="2020" name="Stud. Mycol.">
        <title>101 Dothideomycetes genomes: a test case for predicting lifestyles and emergence of pathogens.</title>
        <authorList>
            <person name="Haridas S."/>
            <person name="Albert R."/>
            <person name="Binder M."/>
            <person name="Bloem J."/>
            <person name="Labutti K."/>
            <person name="Salamov A."/>
            <person name="Andreopoulos B."/>
            <person name="Baker S."/>
            <person name="Barry K."/>
            <person name="Bills G."/>
            <person name="Bluhm B."/>
            <person name="Cannon C."/>
            <person name="Castanera R."/>
            <person name="Culley D."/>
            <person name="Daum C."/>
            <person name="Ezra D."/>
            <person name="Gonzalez J."/>
            <person name="Henrissat B."/>
            <person name="Kuo A."/>
            <person name="Liang C."/>
            <person name="Lipzen A."/>
            <person name="Lutzoni F."/>
            <person name="Magnuson J."/>
            <person name="Mondo S."/>
            <person name="Nolan M."/>
            <person name="Ohm R."/>
            <person name="Pangilinan J."/>
            <person name="Park H.-J."/>
            <person name="Ramirez L."/>
            <person name="Alfaro M."/>
            <person name="Sun H."/>
            <person name="Tritt A."/>
            <person name="Yoshinaga Y."/>
            <person name="Zwiers L.-H."/>
            <person name="Turgeon B."/>
            <person name="Goodwin S."/>
            <person name="Spatafora J."/>
            <person name="Crous P."/>
            <person name="Grigoriev I."/>
        </authorList>
    </citation>
    <scope>NUCLEOTIDE SEQUENCE</scope>
    <source>
        <strain evidence="2">CBS 262.69</strain>
    </source>
</reference>
<feature type="region of interest" description="Disordered" evidence="1">
    <location>
        <begin position="172"/>
        <end position="218"/>
    </location>
</feature>
<accession>A0A6G1HS30</accession>
<proteinExistence type="predicted"/>
<evidence type="ECO:0000313" key="2">
    <source>
        <dbReference type="EMBL" id="KAF2398863.1"/>
    </source>
</evidence>
<keyword evidence="3" id="KW-1185">Reference proteome</keyword>
<dbReference type="OrthoDB" id="3929192at2759"/>
<dbReference type="Proteomes" id="UP000799640">
    <property type="component" value="Unassembled WGS sequence"/>
</dbReference>
<gene>
    <name evidence="2" type="ORF">EJ06DRAFT_93265</name>
</gene>
<evidence type="ECO:0000256" key="1">
    <source>
        <dbReference type="SAM" id="MobiDB-lite"/>
    </source>
</evidence>
<feature type="region of interest" description="Disordered" evidence="1">
    <location>
        <begin position="27"/>
        <end position="159"/>
    </location>
</feature>
<dbReference type="AlphaFoldDB" id="A0A6G1HS30"/>
<dbReference type="EMBL" id="ML996699">
    <property type="protein sequence ID" value="KAF2398863.1"/>
    <property type="molecule type" value="Genomic_DNA"/>
</dbReference>